<keyword evidence="2" id="KW-1185">Reference proteome</keyword>
<dbReference type="AlphaFoldDB" id="A0AAE1A4Z1"/>
<evidence type="ECO:0000313" key="2">
    <source>
        <dbReference type="Proteomes" id="UP001283361"/>
    </source>
</evidence>
<comment type="caution">
    <text evidence="1">The sequence shown here is derived from an EMBL/GenBank/DDBJ whole genome shotgun (WGS) entry which is preliminary data.</text>
</comment>
<organism evidence="1 2">
    <name type="scientific">Elysia crispata</name>
    <name type="common">lettuce slug</name>
    <dbReference type="NCBI Taxonomy" id="231223"/>
    <lineage>
        <taxon>Eukaryota</taxon>
        <taxon>Metazoa</taxon>
        <taxon>Spiralia</taxon>
        <taxon>Lophotrochozoa</taxon>
        <taxon>Mollusca</taxon>
        <taxon>Gastropoda</taxon>
        <taxon>Heterobranchia</taxon>
        <taxon>Euthyneura</taxon>
        <taxon>Panpulmonata</taxon>
        <taxon>Sacoglossa</taxon>
        <taxon>Placobranchoidea</taxon>
        <taxon>Plakobranchidae</taxon>
        <taxon>Elysia</taxon>
    </lineage>
</organism>
<accession>A0AAE1A4Z1</accession>
<sequence length="88" mass="9705">MVKDKPCGPRRQSETPAVFWSPNKRCPASKESLRDRCGEYTQVLSHMDDRVTTTQPDNRACSGPWGLGLMRLVGSVCAPQIGANICIQ</sequence>
<dbReference type="EMBL" id="JAWDGP010002624">
    <property type="protein sequence ID" value="KAK3781419.1"/>
    <property type="molecule type" value="Genomic_DNA"/>
</dbReference>
<protein>
    <submittedName>
        <fullName evidence="1">Uncharacterized protein</fullName>
    </submittedName>
</protein>
<evidence type="ECO:0000313" key="1">
    <source>
        <dbReference type="EMBL" id="KAK3781419.1"/>
    </source>
</evidence>
<proteinExistence type="predicted"/>
<dbReference type="Proteomes" id="UP001283361">
    <property type="component" value="Unassembled WGS sequence"/>
</dbReference>
<name>A0AAE1A4Z1_9GAST</name>
<gene>
    <name evidence="1" type="ORF">RRG08_019045</name>
</gene>
<reference evidence="1" key="1">
    <citation type="journal article" date="2023" name="G3 (Bethesda)">
        <title>A reference genome for the long-term kleptoplast-retaining sea slug Elysia crispata morphotype clarki.</title>
        <authorList>
            <person name="Eastman K.E."/>
            <person name="Pendleton A.L."/>
            <person name="Shaikh M.A."/>
            <person name="Suttiyut T."/>
            <person name="Ogas R."/>
            <person name="Tomko P."/>
            <person name="Gavelis G."/>
            <person name="Widhalm J.R."/>
            <person name="Wisecaver J.H."/>
        </authorList>
    </citation>
    <scope>NUCLEOTIDE SEQUENCE</scope>
    <source>
        <strain evidence="1">ECLA1</strain>
    </source>
</reference>